<dbReference type="Proteomes" id="UP000005237">
    <property type="component" value="Unassembled WGS sequence"/>
</dbReference>
<feature type="region of interest" description="Disordered" evidence="1">
    <location>
        <begin position="153"/>
        <end position="194"/>
    </location>
</feature>
<organism evidence="2 3">
    <name type="scientific">Caenorhabditis japonica</name>
    <dbReference type="NCBI Taxonomy" id="281687"/>
    <lineage>
        <taxon>Eukaryota</taxon>
        <taxon>Metazoa</taxon>
        <taxon>Ecdysozoa</taxon>
        <taxon>Nematoda</taxon>
        <taxon>Chromadorea</taxon>
        <taxon>Rhabditida</taxon>
        <taxon>Rhabditina</taxon>
        <taxon>Rhabditomorpha</taxon>
        <taxon>Rhabditoidea</taxon>
        <taxon>Rhabditidae</taxon>
        <taxon>Peloderinae</taxon>
        <taxon>Caenorhabditis</taxon>
    </lineage>
</organism>
<reference evidence="2" key="2">
    <citation type="submission" date="2022-06" db="UniProtKB">
        <authorList>
            <consortium name="EnsemblMetazoa"/>
        </authorList>
    </citation>
    <scope>IDENTIFICATION</scope>
    <source>
        <strain evidence="2">DF5081</strain>
    </source>
</reference>
<dbReference type="PANTHER" id="PTHR36945">
    <property type="entry name" value="HIGH INCIDENCE OF MALES (INCREASED X CHROMOSOME LOSS)-RELATED-RELATED"/>
    <property type="match status" value="1"/>
</dbReference>
<proteinExistence type="predicted"/>
<dbReference type="AlphaFoldDB" id="A0A8R1HR36"/>
<reference evidence="3" key="1">
    <citation type="submission" date="2010-08" db="EMBL/GenBank/DDBJ databases">
        <authorList>
            <consortium name="Caenorhabditis japonica Sequencing Consortium"/>
            <person name="Wilson R.K."/>
        </authorList>
    </citation>
    <scope>NUCLEOTIDE SEQUENCE [LARGE SCALE GENOMIC DNA]</scope>
    <source>
        <strain evidence="3">DF5081</strain>
    </source>
</reference>
<evidence type="ECO:0000256" key="1">
    <source>
        <dbReference type="SAM" id="MobiDB-lite"/>
    </source>
</evidence>
<dbReference type="GO" id="GO:0000794">
    <property type="term" value="C:condensed nuclear chromosome"/>
    <property type="evidence" value="ECO:0007669"/>
    <property type="project" value="TreeGrafter"/>
</dbReference>
<dbReference type="InterPro" id="IPR053360">
    <property type="entry name" value="Zinc_finger_domain"/>
</dbReference>
<feature type="compositionally biased region" description="Basic and acidic residues" evidence="1">
    <location>
        <begin position="106"/>
        <end position="117"/>
    </location>
</feature>
<feature type="region of interest" description="Disordered" evidence="1">
    <location>
        <begin position="106"/>
        <end position="138"/>
    </location>
</feature>
<dbReference type="EnsemblMetazoa" id="CJA04788.1">
    <property type="protein sequence ID" value="CJA04788.1"/>
    <property type="gene ID" value="WBGene00123991"/>
</dbReference>
<dbReference type="PANTHER" id="PTHR36945:SF2">
    <property type="entry name" value="C2H2-TYPE DOMAIN-CONTAINING PROTEIN"/>
    <property type="match status" value="1"/>
</dbReference>
<keyword evidence="3" id="KW-1185">Reference proteome</keyword>
<evidence type="ECO:0000313" key="3">
    <source>
        <dbReference type="Proteomes" id="UP000005237"/>
    </source>
</evidence>
<evidence type="ECO:0000313" key="2">
    <source>
        <dbReference type="EnsemblMetazoa" id="CJA04788.1"/>
    </source>
</evidence>
<accession>A0A8R1HR36</accession>
<protein>
    <submittedName>
        <fullName evidence="2">Uncharacterized protein</fullName>
    </submittedName>
</protein>
<dbReference type="GO" id="GO:0045132">
    <property type="term" value="P:meiotic chromosome segregation"/>
    <property type="evidence" value="ECO:0007669"/>
    <property type="project" value="TreeGrafter"/>
</dbReference>
<feature type="compositionally biased region" description="Basic and acidic residues" evidence="1">
    <location>
        <begin position="154"/>
        <end position="172"/>
    </location>
</feature>
<sequence length="316" mass="36274">MTADWQPFIQVNIYGRTLRELQQEGIALKSVLNNIGCSKLWIVEGSMYGGMDTETEYASSIDSEPEPLSTTIANVNVPRLSTPIYSKFDRRQFTMDFTENISYIHSPDEMESERKFESQIQCDTSDHGSSSPSSPTDENVVKNLLEQLVQNVCEEERNRESRRDNTIDKENTRMYQSSSRTETDERSPPSTLKRKLTTAGVHQYKFESDSDPDICDLEYSQSALTPAIMRRMTSAKVYTNLNPVSQEHWNCPIAAEFDEIAPHYPWEEEEDADEFYSMHDDVTEIMNLDETIEMHTPPPPNVQIARSILRMNVSLE</sequence>
<name>A0A8R1HR36_CAEJA</name>